<accession>A0ACD3AQU1</accession>
<proteinExistence type="predicted"/>
<dbReference type="Proteomes" id="UP000308600">
    <property type="component" value="Unassembled WGS sequence"/>
</dbReference>
<evidence type="ECO:0000313" key="1">
    <source>
        <dbReference type="EMBL" id="TFK67916.1"/>
    </source>
</evidence>
<sequence>MASSASNSNNYWVAEAQLVTENARKEKAEKLKDVGAPIELPGKPLLVHVRDSEAWIAESTSVVRRIDLETGKTKQLYKGHKGPVTTIAFFNKDLGTEANQLLLSGSWDKTIKVWDTNTKQEISSTEAHSDFVKALFVFPALKLLVSSGSDKVVRLWDLSPVYEGRPLQSLGAISSHSRPVSCLEGKVISDTQAILYTGDTMGIIKVWVLNRGLDADSGWKATQREELSNHRTRVNEMTLANEQLWTASTDETVQVHSEPPPNLAPTLVVPTITHPLPVRALLLLSATDLSEPYLLTGSGDIIRVWDISSLKEPELLAEVDAHWHDVVALRLWRKVSATTTSQQIEPWIISASLDGTIRKWKLADLLNGNAAKEVVKALEQKSVPRGPQFELSAEEERELAELDDC</sequence>
<dbReference type="EMBL" id="ML208364">
    <property type="protein sequence ID" value="TFK67916.1"/>
    <property type="molecule type" value="Genomic_DNA"/>
</dbReference>
<evidence type="ECO:0000313" key="2">
    <source>
        <dbReference type="Proteomes" id="UP000308600"/>
    </source>
</evidence>
<name>A0ACD3AQU1_9AGAR</name>
<organism evidence="1 2">
    <name type="scientific">Pluteus cervinus</name>
    <dbReference type="NCBI Taxonomy" id="181527"/>
    <lineage>
        <taxon>Eukaryota</taxon>
        <taxon>Fungi</taxon>
        <taxon>Dikarya</taxon>
        <taxon>Basidiomycota</taxon>
        <taxon>Agaricomycotina</taxon>
        <taxon>Agaricomycetes</taxon>
        <taxon>Agaricomycetidae</taxon>
        <taxon>Agaricales</taxon>
        <taxon>Pluteineae</taxon>
        <taxon>Pluteaceae</taxon>
        <taxon>Pluteus</taxon>
    </lineage>
</organism>
<keyword evidence="2" id="KW-1185">Reference proteome</keyword>
<protein>
    <submittedName>
        <fullName evidence="1">WD40 repeat-like protein</fullName>
    </submittedName>
</protein>
<reference evidence="1 2" key="1">
    <citation type="journal article" date="2019" name="Nat. Ecol. Evol.">
        <title>Megaphylogeny resolves global patterns of mushroom evolution.</title>
        <authorList>
            <person name="Varga T."/>
            <person name="Krizsan K."/>
            <person name="Foldi C."/>
            <person name="Dima B."/>
            <person name="Sanchez-Garcia M."/>
            <person name="Sanchez-Ramirez S."/>
            <person name="Szollosi G.J."/>
            <person name="Szarkandi J.G."/>
            <person name="Papp V."/>
            <person name="Albert L."/>
            <person name="Andreopoulos W."/>
            <person name="Angelini C."/>
            <person name="Antonin V."/>
            <person name="Barry K.W."/>
            <person name="Bougher N.L."/>
            <person name="Buchanan P."/>
            <person name="Buyck B."/>
            <person name="Bense V."/>
            <person name="Catcheside P."/>
            <person name="Chovatia M."/>
            <person name="Cooper J."/>
            <person name="Damon W."/>
            <person name="Desjardin D."/>
            <person name="Finy P."/>
            <person name="Geml J."/>
            <person name="Haridas S."/>
            <person name="Hughes K."/>
            <person name="Justo A."/>
            <person name="Karasinski D."/>
            <person name="Kautmanova I."/>
            <person name="Kiss B."/>
            <person name="Kocsube S."/>
            <person name="Kotiranta H."/>
            <person name="LaButti K.M."/>
            <person name="Lechner B.E."/>
            <person name="Liimatainen K."/>
            <person name="Lipzen A."/>
            <person name="Lukacs Z."/>
            <person name="Mihaltcheva S."/>
            <person name="Morgado L.N."/>
            <person name="Niskanen T."/>
            <person name="Noordeloos M.E."/>
            <person name="Ohm R.A."/>
            <person name="Ortiz-Santana B."/>
            <person name="Ovrebo C."/>
            <person name="Racz N."/>
            <person name="Riley R."/>
            <person name="Savchenko A."/>
            <person name="Shiryaev A."/>
            <person name="Soop K."/>
            <person name="Spirin V."/>
            <person name="Szebenyi C."/>
            <person name="Tomsovsky M."/>
            <person name="Tulloss R.E."/>
            <person name="Uehling J."/>
            <person name="Grigoriev I.V."/>
            <person name="Vagvolgyi C."/>
            <person name="Papp T."/>
            <person name="Martin F.M."/>
            <person name="Miettinen O."/>
            <person name="Hibbett D.S."/>
            <person name="Nagy L.G."/>
        </authorList>
    </citation>
    <scope>NUCLEOTIDE SEQUENCE [LARGE SCALE GENOMIC DNA]</scope>
    <source>
        <strain evidence="1 2">NL-1719</strain>
    </source>
</reference>
<gene>
    <name evidence="1" type="ORF">BDN72DRAFT_842511</name>
</gene>